<evidence type="ECO:0000259" key="3">
    <source>
        <dbReference type="Pfam" id="PF00535"/>
    </source>
</evidence>
<dbReference type="EMBL" id="CP124855">
    <property type="protein sequence ID" value="WHF51442.1"/>
    <property type="molecule type" value="Genomic_DNA"/>
</dbReference>
<sequence>MNQLRSISIIIPCYNVDQYISQCVGSIISQSYPHLEIICINDGSTDGTFNVLNQFADQDNRITIITQENSGIAAARNAGLNVASGDYIAFVDADDWLETDAFEKVLKDCSEDMICFSYYRNFAHGQLTKDLGLEGMFDSGYIQRRMIGLVDEELEDITSFDALITCWGKLYKKETVAGIRFKDLTNFGTWEDGIFNIEVLENARKVRVINKPLYHYRKPLQNTYTTNYKPELYQKWKNKFEWIRTFILAHDKPEIFEEALRNRISVTTLNLAFNEMNSSQSFGEKKANIKKILSDPLYVNAFGFFAINDIPVIWRIFYYFAKTENAFAVTLMSDLIYRYINRKNK</sequence>
<feature type="domain" description="Glycosyltransferase 2-like" evidence="3">
    <location>
        <begin position="8"/>
        <end position="127"/>
    </location>
</feature>
<organism evidence="4 5">
    <name type="scientific">Chryseobacterium gotjawalense</name>
    <dbReference type="NCBI Taxonomy" id="3042315"/>
    <lineage>
        <taxon>Bacteria</taxon>
        <taxon>Pseudomonadati</taxon>
        <taxon>Bacteroidota</taxon>
        <taxon>Flavobacteriia</taxon>
        <taxon>Flavobacteriales</taxon>
        <taxon>Weeksellaceae</taxon>
        <taxon>Chryseobacterium group</taxon>
        <taxon>Chryseobacterium</taxon>
    </lineage>
</organism>
<proteinExistence type="predicted"/>
<keyword evidence="1 4" id="KW-0328">Glycosyltransferase</keyword>
<dbReference type="GO" id="GO:0016757">
    <property type="term" value="F:glycosyltransferase activity"/>
    <property type="evidence" value="ECO:0007669"/>
    <property type="project" value="UniProtKB-KW"/>
</dbReference>
<dbReference type="CDD" id="cd00761">
    <property type="entry name" value="Glyco_tranf_GTA_type"/>
    <property type="match status" value="1"/>
</dbReference>
<reference evidence="4 5" key="1">
    <citation type="submission" date="2023-05" db="EMBL/GenBank/DDBJ databases">
        <title>Genomic insight into Chryseobacterium sp. wdc7 isolated forest soil (Gotjawal).</title>
        <authorList>
            <person name="Park S.-J."/>
        </authorList>
    </citation>
    <scope>NUCLEOTIDE SEQUENCE [LARGE SCALE GENOMIC DNA]</scope>
    <source>
        <strain evidence="5">wdc7</strain>
    </source>
</reference>
<dbReference type="SUPFAM" id="SSF53448">
    <property type="entry name" value="Nucleotide-diphospho-sugar transferases"/>
    <property type="match status" value="1"/>
</dbReference>
<evidence type="ECO:0000256" key="2">
    <source>
        <dbReference type="ARBA" id="ARBA00022679"/>
    </source>
</evidence>
<keyword evidence="2 4" id="KW-0808">Transferase</keyword>
<dbReference type="Pfam" id="PF00535">
    <property type="entry name" value="Glycos_transf_2"/>
    <property type="match status" value="1"/>
</dbReference>
<name>A0ABY8REH7_9FLAO</name>
<evidence type="ECO:0000256" key="1">
    <source>
        <dbReference type="ARBA" id="ARBA00022676"/>
    </source>
</evidence>
<dbReference type="InterPro" id="IPR029044">
    <property type="entry name" value="Nucleotide-diphossugar_trans"/>
</dbReference>
<dbReference type="RefSeq" id="WP_282904785.1">
    <property type="nucleotide sequence ID" value="NZ_CP124855.1"/>
</dbReference>
<protein>
    <submittedName>
        <fullName evidence="4">Glycosyltransferase family 2 protein</fullName>
        <ecNumber evidence="4">2.4.-.-</ecNumber>
    </submittedName>
</protein>
<gene>
    <name evidence="4" type="ORF">QGN23_13600</name>
</gene>
<evidence type="ECO:0000313" key="5">
    <source>
        <dbReference type="Proteomes" id="UP001241656"/>
    </source>
</evidence>
<evidence type="ECO:0000313" key="4">
    <source>
        <dbReference type="EMBL" id="WHF51442.1"/>
    </source>
</evidence>
<accession>A0ABY8REH7</accession>
<dbReference type="Proteomes" id="UP001241656">
    <property type="component" value="Chromosome"/>
</dbReference>
<dbReference type="EC" id="2.4.-.-" evidence="4"/>
<keyword evidence="5" id="KW-1185">Reference proteome</keyword>
<dbReference type="Gene3D" id="3.90.550.10">
    <property type="entry name" value="Spore Coat Polysaccharide Biosynthesis Protein SpsA, Chain A"/>
    <property type="match status" value="1"/>
</dbReference>
<dbReference type="PANTHER" id="PTHR22916">
    <property type="entry name" value="GLYCOSYLTRANSFERASE"/>
    <property type="match status" value="1"/>
</dbReference>
<dbReference type="PANTHER" id="PTHR22916:SF51">
    <property type="entry name" value="GLYCOSYLTRANSFERASE EPSH-RELATED"/>
    <property type="match status" value="1"/>
</dbReference>
<dbReference type="InterPro" id="IPR001173">
    <property type="entry name" value="Glyco_trans_2-like"/>
</dbReference>